<dbReference type="EMBL" id="WBXO01000014">
    <property type="protein sequence ID" value="KAB2951159.1"/>
    <property type="molecule type" value="Genomic_DNA"/>
</dbReference>
<keyword evidence="2" id="KW-1185">Reference proteome</keyword>
<dbReference type="Proteomes" id="UP000468766">
    <property type="component" value="Unassembled WGS sequence"/>
</dbReference>
<gene>
    <name evidence="1" type="ORF">F9B85_13210</name>
</gene>
<proteinExistence type="predicted"/>
<sequence>MTVRVKFTTTLNSQKISFQSVSELDTTQRNLLAEKLIDWNRSLQQAALRTMLEDKLGKEMAEKFTITIQSKADKAKA</sequence>
<comment type="caution">
    <text evidence="1">The sequence shown here is derived from an EMBL/GenBank/DDBJ whole genome shotgun (WGS) entry which is preliminary data.</text>
</comment>
<dbReference type="RefSeq" id="WP_151621697.1">
    <property type="nucleotide sequence ID" value="NZ_WBXO01000014.1"/>
</dbReference>
<organism evidence="1 2">
    <name type="scientific">Heliorestis acidaminivorans</name>
    <dbReference type="NCBI Taxonomy" id="553427"/>
    <lineage>
        <taxon>Bacteria</taxon>
        <taxon>Bacillati</taxon>
        <taxon>Bacillota</taxon>
        <taxon>Clostridia</taxon>
        <taxon>Eubacteriales</taxon>
        <taxon>Heliobacteriaceae</taxon>
        <taxon>Heliorestis</taxon>
    </lineage>
</organism>
<protein>
    <submittedName>
        <fullName evidence="1">Uncharacterized protein</fullName>
    </submittedName>
</protein>
<reference evidence="1 2" key="1">
    <citation type="submission" date="2019-10" db="EMBL/GenBank/DDBJ databases">
        <title>Whole-genome sequence of the extremophile Heliorestis acidaminivorans DSM 24790.</title>
        <authorList>
            <person name="Kyndt J.A."/>
            <person name="Meyer T.E."/>
        </authorList>
    </citation>
    <scope>NUCLEOTIDE SEQUENCE [LARGE SCALE GENOMIC DNA]</scope>
    <source>
        <strain evidence="1 2">DSM 24790</strain>
    </source>
</reference>
<dbReference type="AlphaFoldDB" id="A0A6I0F280"/>
<name>A0A6I0F280_9FIRM</name>
<accession>A0A6I0F280</accession>
<evidence type="ECO:0000313" key="2">
    <source>
        <dbReference type="Proteomes" id="UP000468766"/>
    </source>
</evidence>
<evidence type="ECO:0000313" key="1">
    <source>
        <dbReference type="EMBL" id="KAB2951159.1"/>
    </source>
</evidence>